<dbReference type="Proteomes" id="UP000256913">
    <property type="component" value="Unassembled WGS sequence"/>
</dbReference>
<name>A0A3D9ZVZ9_9ACTN</name>
<organism evidence="1 2">
    <name type="scientific">Asanoa ferruginea</name>
    <dbReference type="NCBI Taxonomy" id="53367"/>
    <lineage>
        <taxon>Bacteria</taxon>
        <taxon>Bacillati</taxon>
        <taxon>Actinomycetota</taxon>
        <taxon>Actinomycetes</taxon>
        <taxon>Micromonosporales</taxon>
        <taxon>Micromonosporaceae</taxon>
        <taxon>Asanoa</taxon>
    </lineage>
</organism>
<evidence type="ECO:0000313" key="2">
    <source>
        <dbReference type="Proteomes" id="UP000256913"/>
    </source>
</evidence>
<keyword evidence="2" id="KW-1185">Reference proteome</keyword>
<dbReference type="RefSeq" id="WP_116069222.1">
    <property type="nucleotide sequence ID" value="NZ_BONB01000090.1"/>
</dbReference>
<evidence type="ECO:0000313" key="1">
    <source>
        <dbReference type="EMBL" id="REF97840.1"/>
    </source>
</evidence>
<reference evidence="1 2" key="1">
    <citation type="submission" date="2018-08" db="EMBL/GenBank/DDBJ databases">
        <title>Sequencing the genomes of 1000 actinobacteria strains.</title>
        <authorList>
            <person name="Klenk H.-P."/>
        </authorList>
    </citation>
    <scope>NUCLEOTIDE SEQUENCE [LARGE SCALE GENOMIC DNA]</scope>
    <source>
        <strain evidence="1 2">DSM 44099</strain>
    </source>
</reference>
<proteinExistence type="predicted"/>
<sequence>MATHISAPTGRKFPPIVITRIIIFPAAEDRPAIRMGYGYGTNGRTGPDGQRRDPFRFGLGEVGTPIGPYLGLHGRSIVKLPDSADDLSILLARHSPTGERLPMGRGNLADLEAPDLIVEPA</sequence>
<dbReference type="EMBL" id="QUMQ01000001">
    <property type="protein sequence ID" value="REF97840.1"/>
    <property type="molecule type" value="Genomic_DNA"/>
</dbReference>
<dbReference type="AlphaFoldDB" id="A0A3D9ZVZ9"/>
<gene>
    <name evidence="1" type="ORF">DFJ67_3847</name>
</gene>
<protein>
    <submittedName>
        <fullName evidence="1">Uncharacterized protein</fullName>
    </submittedName>
</protein>
<accession>A0A3D9ZVZ9</accession>
<comment type="caution">
    <text evidence="1">The sequence shown here is derived from an EMBL/GenBank/DDBJ whole genome shotgun (WGS) entry which is preliminary data.</text>
</comment>